<sequence>MDCSVDFLEIGDMDWYFSGESDDLIVPNGLETSDVLCEDDRSLLPNGWLQWGVTAPESFKSPNNTAIEPTSKFNLGNSDSSGHGGGFLDGRCELQSFCHSMKGSSNIEQMDDIFLNSLLEEDSPDMEKVFRNQPGIGKNSSCMGSSKYVRTTSFPVAMGDLSDDWDNKEDLPPWHFTPSDYEREEGSQTETVVAYSEEESLEEAALQELRGTMSQLNQKTRICFRDALYRLAKSSRERHPADHSSAELIVEETSVSSVQDERSRCSNRNTELKLESNAIDRTIMNLLFQKLNCGPQDFQE</sequence>
<dbReference type="EMBL" id="QPKB01000001">
    <property type="protein sequence ID" value="RWR74786.1"/>
    <property type="molecule type" value="Genomic_DNA"/>
</dbReference>
<dbReference type="InterPro" id="IPR039928">
    <property type="entry name" value="LNK"/>
</dbReference>
<dbReference type="PANTHER" id="PTHR33334:SF5">
    <property type="entry name" value="PROTEIN LNK2"/>
    <property type="match status" value="1"/>
</dbReference>
<protein>
    <submittedName>
        <fullName evidence="1">Protein LNK3</fullName>
    </submittedName>
</protein>
<evidence type="ECO:0000313" key="1">
    <source>
        <dbReference type="EMBL" id="RWR74786.1"/>
    </source>
</evidence>
<dbReference type="OrthoDB" id="1939712at2759"/>
<dbReference type="Proteomes" id="UP000283530">
    <property type="component" value="Unassembled WGS sequence"/>
</dbReference>
<comment type="caution">
    <text evidence="1">The sequence shown here is derived from an EMBL/GenBank/DDBJ whole genome shotgun (WGS) entry which is preliminary data.</text>
</comment>
<dbReference type="GO" id="GO:0006355">
    <property type="term" value="P:regulation of DNA-templated transcription"/>
    <property type="evidence" value="ECO:0007669"/>
    <property type="project" value="InterPro"/>
</dbReference>
<dbReference type="AlphaFoldDB" id="A0A443N8H8"/>
<dbReference type="GO" id="GO:0007623">
    <property type="term" value="P:circadian rhythm"/>
    <property type="evidence" value="ECO:0007669"/>
    <property type="project" value="InterPro"/>
</dbReference>
<dbReference type="PANTHER" id="PTHR33334">
    <property type="entry name" value="PROTEIN LNK1"/>
    <property type="match status" value="1"/>
</dbReference>
<accession>A0A443N8H8</accession>
<gene>
    <name evidence="1" type="ORF">CKAN_00313000</name>
</gene>
<dbReference type="STRING" id="337451.A0A443N8H8"/>
<keyword evidence="2" id="KW-1185">Reference proteome</keyword>
<reference evidence="1 2" key="1">
    <citation type="journal article" date="2019" name="Nat. Plants">
        <title>Stout camphor tree genome fills gaps in understanding of flowering plant genome evolution.</title>
        <authorList>
            <person name="Chaw S.M."/>
            <person name="Liu Y.C."/>
            <person name="Wu Y.W."/>
            <person name="Wang H.Y."/>
            <person name="Lin C.I."/>
            <person name="Wu C.S."/>
            <person name="Ke H.M."/>
            <person name="Chang L.Y."/>
            <person name="Hsu C.Y."/>
            <person name="Yang H.T."/>
            <person name="Sudianto E."/>
            <person name="Hsu M.H."/>
            <person name="Wu K.P."/>
            <person name="Wang L.N."/>
            <person name="Leebens-Mack J.H."/>
            <person name="Tsai I.J."/>
        </authorList>
    </citation>
    <scope>NUCLEOTIDE SEQUENCE [LARGE SCALE GENOMIC DNA]</scope>
    <source>
        <strain evidence="2">cv. Chaw 1501</strain>
        <tissue evidence="1">Young leaves</tissue>
    </source>
</reference>
<proteinExistence type="predicted"/>
<evidence type="ECO:0000313" key="2">
    <source>
        <dbReference type="Proteomes" id="UP000283530"/>
    </source>
</evidence>
<name>A0A443N8H8_9MAGN</name>
<organism evidence="1 2">
    <name type="scientific">Cinnamomum micranthum f. kanehirae</name>
    <dbReference type="NCBI Taxonomy" id="337451"/>
    <lineage>
        <taxon>Eukaryota</taxon>
        <taxon>Viridiplantae</taxon>
        <taxon>Streptophyta</taxon>
        <taxon>Embryophyta</taxon>
        <taxon>Tracheophyta</taxon>
        <taxon>Spermatophyta</taxon>
        <taxon>Magnoliopsida</taxon>
        <taxon>Magnoliidae</taxon>
        <taxon>Laurales</taxon>
        <taxon>Lauraceae</taxon>
        <taxon>Cinnamomum</taxon>
    </lineage>
</organism>